<feature type="compositionally biased region" description="Basic and acidic residues" evidence="1">
    <location>
        <begin position="28"/>
        <end position="51"/>
    </location>
</feature>
<evidence type="ECO:0000256" key="1">
    <source>
        <dbReference type="SAM" id="MobiDB-lite"/>
    </source>
</evidence>
<evidence type="ECO:0008006" key="4">
    <source>
        <dbReference type="Google" id="ProtNLM"/>
    </source>
</evidence>
<dbReference type="Pfam" id="PF09072">
    <property type="entry name" value="TMA7"/>
    <property type="match status" value="1"/>
</dbReference>
<proteinExistence type="predicted"/>
<dbReference type="Proteomes" id="UP001216638">
    <property type="component" value="Chromosome 3"/>
</dbReference>
<protein>
    <recommendedName>
        <fullName evidence="4">Translation machinery associated TMA7</fullName>
    </recommendedName>
</protein>
<evidence type="ECO:0000313" key="2">
    <source>
        <dbReference type="EMBL" id="WFC96411.1"/>
    </source>
</evidence>
<keyword evidence="3" id="KW-1185">Reference proteome</keyword>
<name>A0AAF0DVA2_9BASI</name>
<gene>
    <name evidence="2" type="ORF">MBRA1_003068</name>
</gene>
<organism evidence="2 3">
    <name type="scientific">Malassezia brasiliensis</name>
    <dbReference type="NCBI Taxonomy" id="1821822"/>
    <lineage>
        <taxon>Eukaryota</taxon>
        <taxon>Fungi</taxon>
        <taxon>Dikarya</taxon>
        <taxon>Basidiomycota</taxon>
        <taxon>Ustilaginomycotina</taxon>
        <taxon>Malasseziomycetes</taxon>
        <taxon>Malasseziales</taxon>
        <taxon>Malasseziaceae</taxon>
        <taxon>Malassezia</taxon>
    </lineage>
</organism>
<feature type="compositionally biased region" description="Basic residues" evidence="1">
    <location>
        <begin position="10"/>
        <end position="19"/>
    </location>
</feature>
<feature type="region of interest" description="Disordered" evidence="1">
    <location>
        <begin position="1"/>
        <end position="51"/>
    </location>
</feature>
<reference evidence="2" key="1">
    <citation type="submission" date="2023-03" db="EMBL/GenBank/DDBJ databases">
        <title>Mating type loci evolution in Malassezia.</title>
        <authorList>
            <person name="Coelho M.A."/>
        </authorList>
    </citation>
    <scope>NUCLEOTIDE SEQUENCE</scope>
    <source>
        <strain evidence="2">CBS 14135</strain>
    </source>
</reference>
<accession>A0AAF0DVA2</accession>
<dbReference type="EMBL" id="CP119953">
    <property type="protein sequence ID" value="WFC96411.1"/>
    <property type="molecule type" value="Genomic_DNA"/>
</dbReference>
<dbReference type="AlphaFoldDB" id="A0AAF0DVA2"/>
<dbReference type="InterPro" id="IPR015157">
    <property type="entry name" value="TMA7"/>
</dbReference>
<dbReference type="PANTHER" id="PTHR28632">
    <property type="entry name" value="TRANSLATION MACHINERY-ASSOCIATED PROTEIN 7"/>
    <property type="match status" value="1"/>
</dbReference>
<sequence>MSGRQGGKLKPLKQAKKKPKELDEDDLAFQKKQREEAAAKKAAIEKLKGKK</sequence>
<evidence type="ECO:0000313" key="3">
    <source>
        <dbReference type="Proteomes" id="UP001216638"/>
    </source>
</evidence>